<organism evidence="1 2">
    <name type="scientific">Sporosarcina oncorhynchi</name>
    <dbReference type="NCBI Taxonomy" id="3056444"/>
    <lineage>
        <taxon>Bacteria</taxon>
        <taxon>Bacillati</taxon>
        <taxon>Bacillota</taxon>
        <taxon>Bacilli</taxon>
        <taxon>Bacillales</taxon>
        <taxon>Caryophanaceae</taxon>
        <taxon>Sporosarcina</taxon>
    </lineage>
</organism>
<dbReference type="EMBL" id="CP129118">
    <property type="protein sequence ID" value="WOV88654.1"/>
    <property type="molecule type" value="Genomic_DNA"/>
</dbReference>
<evidence type="ECO:0008006" key="3">
    <source>
        <dbReference type="Google" id="ProtNLM"/>
    </source>
</evidence>
<protein>
    <recommendedName>
        <fullName evidence="3">Lipoprotein</fullName>
    </recommendedName>
</protein>
<reference evidence="1 2" key="1">
    <citation type="submission" date="2023-06" db="EMBL/GenBank/DDBJ databases">
        <title>Sporosarcina sp. nov., isolated from Korean tranditional fermented seafood 'Jeotgal'.</title>
        <authorList>
            <person name="Yang A.I."/>
            <person name="Shin N.-R."/>
        </authorList>
    </citation>
    <scope>NUCLEOTIDE SEQUENCE [LARGE SCALE GENOMIC DNA]</scope>
    <source>
        <strain evidence="1 2">T2O-4</strain>
    </source>
</reference>
<accession>A0ABZ0LAP6</accession>
<sequence length="180" mass="20732">MNRILLLVVWTLLLTGCGISIKSDSTEKITTNDKYPQEASVQSDDFIYKLYTEKEVYEEFEEITVYAELIYVGAQESIEITHSASPFYFPIEEQTRGIVIDYAMNDPEIHTTLVKDIPFKEKYFFAGGYSDQDDQQTIEFVKTIRDKGFPIGNYVVKGLAQFNQNETKYDLNVNVGFQVK</sequence>
<proteinExistence type="predicted"/>
<keyword evidence="2" id="KW-1185">Reference proteome</keyword>
<evidence type="ECO:0000313" key="1">
    <source>
        <dbReference type="EMBL" id="WOV88654.1"/>
    </source>
</evidence>
<name>A0ABZ0LAP6_9BACL</name>
<dbReference type="PROSITE" id="PS51257">
    <property type="entry name" value="PROKAR_LIPOPROTEIN"/>
    <property type="match status" value="1"/>
</dbReference>
<evidence type="ECO:0000313" key="2">
    <source>
        <dbReference type="Proteomes" id="UP001303902"/>
    </source>
</evidence>
<dbReference type="Proteomes" id="UP001303902">
    <property type="component" value="Chromosome"/>
</dbReference>
<gene>
    <name evidence="1" type="ORF">QWT69_05960</name>
</gene>
<dbReference type="RefSeq" id="WP_317969928.1">
    <property type="nucleotide sequence ID" value="NZ_CP129118.1"/>
</dbReference>